<sequence>MEGLFKIMNIAASGMTAERFRTDIISQNLANAETTRTENGGPYQRKIVSFKEILDNETNYGGVKVSKLSKDTSPFKIVYDPNHPDADKNGYVKYPNVNVLREIVDMMNAQRAYELNASVVNTSKSMYNAALNIGR</sequence>
<evidence type="ECO:0000256" key="4">
    <source>
        <dbReference type="ARBA" id="ARBA00023143"/>
    </source>
</evidence>
<comment type="subcellular location">
    <subcellularLocation>
        <location evidence="1 6">Bacterial flagellum basal body</location>
    </subcellularLocation>
</comment>
<dbReference type="InterPro" id="IPR010930">
    <property type="entry name" value="Flg_bb/hook_C_dom"/>
</dbReference>
<evidence type="ECO:0000256" key="3">
    <source>
        <dbReference type="ARBA" id="ARBA00017941"/>
    </source>
</evidence>
<dbReference type="Proteomes" id="UP000516361">
    <property type="component" value="Chromosome"/>
</dbReference>
<dbReference type="FunCoup" id="A0A7G1G7W5">
    <property type="interactions" value="101"/>
</dbReference>
<dbReference type="Pfam" id="PF06429">
    <property type="entry name" value="Flg_bbr_C"/>
    <property type="match status" value="1"/>
</dbReference>
<dbReference type="EMBL" id="AP018712">
    <property type="protein sequence ID" value="BBE30993.1"/>
    <property type="molecule type" value="Genomic_DNA"/>
</dbReference>
<evidence type="ECO:0000313" key="10">
    <source>
        <dbReference type="Proteomes" id="UP000516361"/>
    </source>
</evidence>
<dbReference type="PANTHER" id="PTHR30435">
    <property type="entry name" value="FLAGELLAR PROTEIN"/>
    <property type="match status" value="1"/>
</dbReference>
<dbReference type="PANTHER" id="PTHR30435:SF2">
    <property type="entry name" value="FLAGELLAR BASAL-BODY ROD PROTEIN FLGC"/>
    <property type="match status" value="1"/>
</dbReference>
<keyword evidence="9" id="KW-0966">Cell projection</keyword>
<dbReference type="InterPro" id="IPR001444">
    <property type="entry name" value="Flag_bb_rod_N"/>
</dbReference>
<dbReference type="AlphaFoldDB" id="A0A7G1G7W5"/>
<reference evidence="9 10" key="1">
    <citation type="submission" date="2018-06" db="EMBL/GenBank/DDBJ databases">
        <title>Genome sequencing of Oceanotoga sp. sy52.</title>
        <authorList>
            <person name="Mori K."/>
        </authorList>
    </citation>
    <scope>NUCLEOTIDE SEQUENCE [LARGE SCALE GENOMIC DNA]</scope>
    <source>
        <strain evidence="10">sy52</strain>
    </source>
</reference>
<evidence type="ECO:0000256" key="1">
    <source>
        <dbReference type="ARBA" id="ARBA00004117"/>
    </source>
</evidence>
<gene>
    <name evidence="9" type="ORF">OSSY52_11340</name>
</gene>
<dbReference type="InterPro" id="IPR006299">
    <property type="entry name" value="FlgC"/>
</dbReference>
<feature type="domain" description="Flagellar basal-body/hook protein C-terminal" evidence="8">
    <location>
        <begin position="89"/>
        <end position="133"/>
    </location>
</feature>
<comment type="subunit">
    <text evidence="5 6">The basal body constitutes a major portion of the flagellar organelle and consists of four rings (L,P,S, and M) mounted on a central rod. The rod consists of about 26 subunits of FlgG in the distal portion, and FlgB, FlgC and FlgF are thought to build up the proximal portion of the rod with about 6 subunits each.</text>
</comment>
<organism evidence="9 10">
    <name type="scientific">Tepiditoga spiralis</name>
    <dbReference type="NCBI Taxonomy" id="2108365"/>
    <lineage>
        <taxon>Bacteria</taxon>
        <taxon>Thermotogati</taxon>
        <taxon>Thermotogota</taxon>
        <taxon>Thermotogae</taxon>
        <taxon>Petrotogales</taxon>
        <taxon>Petrotogaceae</taxon>
        <taxon>Tepiditoga</taxon>
    </lineage>
</organism>
<keyword evidence="9" id="KW-0969">Cilium</keyword>
<dbReference type="RefSeq" id="WP_190616046.1">
    <property type="nucleotide sequence ID" value="NZ_AP018712.1"/>
</dbReference>
<accession>A0A7G1G7W5</accession>
<keyword evidence="9" id="KW-0282">Flagellum</keyword>
<keyword evidence="10" id="KW-1185">Reference proteome</keyword>
<evidence type="ECO:0000259" key="8">
    <source>
        <dbReference type="Pfam" id="PF06429"/>
    </source>
</evidence>
<protein>
    <recommendedName>
        <fullName evidence="3 6">Flagellar basal-body rod protein FlgC</fullName>
    </recommendedName>
</protein>
<dbReference type="NCBIfam" id="TIGR01395">
    <property type="entry name" value="FlgC"/>
    <property type="match status" value="1"/>
</dbReference>
<evidence type="ECO:0000313" key="9">
    <source>
        <dbReference type="EMBL" id="BBE30993.1"/>
    </source>
</evidence>
<evidence type="ECO:0000256" key="2">
    <source>
        <dbReference type="ARBA" id="ARBA00009677"/>
    </source>
</evidence>
<evidence type="ECO:0000256" key="6">
    <source>
        <dbReference type="RuleBase" id="RU362062"/>
    </source>
</evidence>
<evidence type="ECO:0000259" key="7">
    <source>
        <dbReference type="Pfam" id="PF00460"/>
    </source>
</evidence>
<comment type="similarity">
    <text evidence="2">Belongs to the flagella basal body rod proteins family.</text>
</comment>
<dbReference type="GO" id="GO:0071978">
    <property type="term" value="P:bacterial-type flagellum-dependent swarming motility"/>
    <property type="evidence" value="ECO:0007669"/>
    <property type="project" value="TreeGrafter"/>
</dbReference>
<proteinExistence type="inferred from homology"/>
<dbReference type="Pfam" id="PF00460">
    <property type="entry name" value="Flg_bb_rod"/>
    <property type="match status" value="1"/>
</dbReference>
<dbReference type="InParanoid" id="A0A7G1G7W5"/>
<keyword evidence="4 6" id="KW-0975">Bacterial flagellum</keyword>
<dbReference type="GO" id="GO:0030694">
    <property type="term" value="C:bacterial-type flagellum basal body, rod"/>
    <property type="evidence" value="ECO:0007669"/>
    <property type="project" value="UniProtKB-UniRule"/>
</dbReference>
<name>A0A7G1G7W5_9BACT</name>
<evidence type="ECO:0000256" key="5">
    <source>
        <dbReference type="ARBA" id="ARBA00025933"/>
    </source>
</evidence>
<feature type="domain" description="Flagellar basal body rod protein N-terminal" evidence="7">
    <location>
        <begin position="8"/>
        <end position="35"/>
    </location>
</feature>
<dbReference type="KEGG" id="ocy:OSSY52_11340"/>